<comment type="subcellular location">
    <subcellularLocation>
        <location evidence="1">Cell projection</location>
        <location evidence="1">Cilium</location>
    </subcellularLocation>
    <subcellularLocation>
        <location evidence="2">Cytoplasm</location>
    </subcellularLocation>
</comment>
<dbReference type="RefSeq" id="XP_004030414.1">
    <property type="nucleotide sequence ID" value="XM_004030366.1"/>
</dbReference>
<accession>G0R020</accession>
<dbReference type="InParanoid" id="G0R020"/>
<dbReference type="SUPFAM" id="SSF52540">
    <property type="entry name" value="P-loop containing nucleoside triphosphate hydrolases"/>
    <property type="match status" value="1"/>
</dbReference>
<dbReference type="OrthoDB" id="442692at2759"/>
<dbReference type="GO" id="GO:0003341">
    <property type="term" value="P:cilium movement"/>
    <property type="evidence" value="ECO:0007669"/>
    <property type="project" value="TreeGrafter"/>
</dbReference>
<feature type="compositionally biased region" description="Basic residues" evidence="7">
    <location>
        <begin position="1575"/>
        <end position="1584"/>
    </location>
</feature>
<evidence type="ECO:0000259" key="8">
    <source>
        <dbReference type="Pfam" id="PF22544"/>
    </source>
</evidence>
<feature type="domain" description="HYDIN/VesB/CFA65-like Ig-like" evidence="8">
    <location>
        <begin position="2011"/>
        <end position="2102"/>
    </location>
</feature>
<keyword evidence="11" id="KW-1185">Reference proteome</keyword>
<dbReference type="InterPro" id="IPR027417">
    <property type="entry name" value="P-loop_NTPase"/>
</dbReference>
<feature type="compositionally biased region" description="Basic residues" evidence="7">
    <location>
        <begin position="1062"/>
        <end position="1078"/>
    </location>
</feature>
<keyword evidence="6" id="KW-0175">Coiled coil</keyword>
<reference evidence="10 11" key="1">
    <citation type="submission" date="2011-07" db="EMBL/GenBank/DDBJ databases">
        <authorList>
            <person name="Coyne R."/>
            <person name="Brami D."/>
            <person name="Johnson J."/>
            <person name="Hostetler J."/>
            <person name="Hannick L."/>
            <person name="Clark T."/>
            <person name="Cassidy-Hanley D."/>
            <person name="Inman J."/>
        </authorList>
    </citation>
    <scope>NUCLEOTIDE SEQUENCE [LARGE SCALE GENOMIC DNA]</scope>
    <source>
        <strain evidence="10 11">G5</strain>
    </source>
</reference>
<keyword evidence="5" id="KW-0966">Cell projection</keyword>
<dbReference type="GeneID" id="14905282"/>
<dbReference type="Pfam" id="PF22544">
    <property type="entry name" value="HYDIN_VesB_CFA65-like_Ig"/>
    <property type="match status" value="1"/>
</dbReference>
<gene>
    <name evidence="10" type="ORF">IMG5_161280</name>
</gene>
<dbReference type="Gene3D" id="2.60.40.10">
    <property type="entry name" value="Immunoglobulins"/>
    <property type="match status" value="14"/>
</dbReference>
<protein>
    <recommendedName>
        <fullName evidence="12">MSP domain-containing protein</fullName>
    </recommendedName>
</protein>
<keyword evidence="4" id="KW-0969">Cilium</keyword>
<evidence type="ECO:0000313" key="10">
    <source>
        <dbReference type="EMBL" id="EGR29178.1"/>
    </source>
</evidence>
<dbReference type="Pfam" id="PF24507">
    <property type="entry name" value="Ig_CFAP65_4th"/>
    <property type="match status" value="1"/>
</dbReference>
<dbReference type="PANTHER" id="PTHR23053:SF0">
    <property type="entry name" value="HYDROCEPHALUS-INDUCING PROTEIN HOMOLOG"/>
    <property type="match status" value="1"/>
</dbReference>
<evidence type="ECO:0000313" key="11">
    <source>
        <dbReference type="Proteomes" id="UP000008983"/>
    </source>
</evidence>
<feature type="domain" description="CFAP65 fourth Ig-like" evidence="9">
    <location>
        <begin position="2351"/>
        <end position="2442"/>
    </location>
</feature>
<dbReference type="Proteomes" id="UP000008983">
    <property type="component" value="Unassembled WGS sequence"/>
</dbReference>
<evidence type="ECO:0000256" key="5">
    <source>
        <dbReference type="ARBA" id="ARBA00023273"/>
    </source>
</evidence>
<dbReference type="GO" id="GO:1904158">
    <property type="term" value="P:axonemal central apparatus assembly"/>
    <property type="evidence" value="ECO:0007669"/>
    <property type="project" value="TreeGrafter"/>
</dbReference>
<dbReference type="GO" id="GO:0005930">
    <property type="term" value="C:axoneme"/>
    <property type="evidence" value="ECO:0007669"/>
    <property type="project" value="TreeGrafter"/>
</dbReference>
<dbReference type="InterPro" id="IPR058536">
    <property type="entry name" value="Ig_CFAP65_4th"/>
</dbReference>
<dbReference type="PANTHER" id="PTHR23053">
    <property type="entry name" value="DLEC1 DELETED IN LUNG AND ESOPHAGEAL CANCER 1"/>
    <property type="match status" value="1"/>
</dbReference>
<feature type="compositionally biased region" description="Basic and acidic residues" evidence="7">
    <location>
        <begin position="262"/>
        <end position="271"/>
    </location>
</feature>
<evidence type="ECO:0000256" key="7">
    <source>
        <dbReference type="SAM" id="MobiDB-lite"/>
    </source>
</evidence>
<sequence length="2950" mass="341781">MRLPGDNLWDFIAKDVEKQDEIQKLQDLIKQNLTNEEEYQKRIDELNTIIPQTKYPQKVSDDKKVNIVFIGHPKCGKTKIAKYLSEIHQRQIINIDECVENSILNKTEFGEQAQKYLEEKKQEYDQIIVEREKWKKKAGKKAPELEAKWGNINTSLFNYLPEEIIEGCIREKLIHPTCNAGVIFDELISKYCSSELMALKCIMKAVGEQELQMVVFQKELDEMGFEIYKMIEWEGMEDVIKEEEEKIKQKLLALELEQEMKKNNKKDEKNKKKDTKQQLTQSIKKKKNIQKIGQDNSQIEEIQENNLFDVFQPYQFQNFEEELAFNKKINTLISLFTNQYKEKIENPPIHDPVFLEGKKEEKKPIKKDAKGKIIPEEISPAQPPEIIDYTELLMKGIRTKTIFPLHYNFQQMQLYAQKIVPQPYYPDPFSVPVQDPEYHQIITKPQRNIQQKRQEIIQNEALKYFQILTPIENPIREINNLQDIVEETLDNQKENNKNTQNKLKRPIASANPRQRGRVSIQELSIEEQEKKMLAEQQKQAQQYQFKKEDLEEKGYRWIIPAGKKLIFVVRFFTKSVGIFDGKLEFENSFGADKYTLDIKAIADYPTISNLSKNIYWQIKKNRPLNSPESYLSKVFVQSENVFDFGPLLIGKNPEKKIDPDIRKINSTTFRISNHGKYEANLTFSLISSIKTDQEYKKGIFFIEPQQMIIQQNDIPQELRVWAIPDAAQKFKDDIIIMIKDNPTPLILPMMCLGCKPIVDIIEGCPIKFERKLLNQQSQKEIKLKNNGQIPVRWRILGIEQLPVEFQLNNTEGLLKPTLEDSIYVTFKAIQQQKFLNQLTLEVEDVENMNIRQENKIIPIEAEAFNISVELKFPDNNQDNMLDFGHIRVGDIKDCYFSVKNIGLYLVQFQFVMKKKIFKESFKIEPQKVELNPEQQTQILVRFCSQSEVRFNTNSSTTDIMMEILEGKTLELFKPVPINVKINSIFSKYAIAPLKSINFGPIQYNDSKTLTLEIKNEGLFEFNYNIFDYFNEAFLKQIKEEQNKEKEARLQAALDIADQKDGKKGKKPEKKAQEKKKKGKNDIPETLLIVNQFQVNPCKGTIPPDSSTIIELKFFGQGQMIHEQKLGIEISGRDPKDQPNGILYELVGESCVPGINCEDFEQIFEEQIIVPSINAAQNITSMINSNVFYLEEKQFFFGTLIPSQNPEGIFEKFKISNPHKIPCSVKFEVRKRNEKSTEPFAFEIAQKQAKIHPHEHTYVKVFFKPTIMAQYSGIFEAIVEFGEQNPKTYKLVFDLKGEGSLPTIKLEKPKEYFNDQTPMLKFPKVRIDKSCILPIIIKNDGKIPATVKWDLISNENFKFLDQNSYTLTPKSYKTFNISFCPKEQGIKQWQIQLQTLLNPYEITKFMIQGEGYYEDIVLEGLPEDLEDEINFSNCIIQEEKKCGFFIKNNKSEHIKFNWNTQGCEDFTFVPRTGHLQAKSSKFITLYFKGNKPTTHKNFALILETKHLKQVGSIEDFQIKNQKDLLNLPPIPFIDWDDSMSRTLLVTQREFDWYVKKSEEANTKRREEEALAALGKKGAKKPAEKKKKGDEPKDDKPPARLQEEEANIEYQEPIEEPMNITIEKTDKNITLKVSGISDYSKYEIQSKEIFFKPTLMYTSRNYIFNVKNISLIPFNYTCTIIKYDEETNQPIIDPGFFYINPKQGTISPSCDEQFTVKFSPTEVFDKNERFLIISIENLDKQLEPLVITLEGETERPICHFELQPTNYRDKKPELDKSFNIIEFESLGTKVKNTKKFYVVNPTAYGYEFEWKKIEEYKLPAGANVQNDNFFKCQTQKGVVLSGKKFEMIFEYAPDSTGNHESYWYFEIPSQKIVQNFLIVGTVNEPNVFFDVGKVNFGPLLIGGKNKELIKIKNLETVPIPFSFYKDSIKGEPEYFDSLQVFPMQGIVNAQSELTIEICFMPKVELQFNYNIQCNVKRKQRPISLNVKGIGYILHHSVYLQQYPNTPLDSEMQHIINLGDMYVNEKRSKIIEIENSGEFNFDFSIKKLLHLPFIQITPENGTVKQNERFQIEVKFSPLTETKLTFKQSFTLNISSGPSYTFRLQANAKKPGVEFSFLSFDFGPQYVFRQPLPITAFLEVKNKDVSAMSIETQNFEKTNYLDVNLPPGQVILPLQVDSFQDKKGILQTKENNILKIPIIFTPRESKKYEETLTFNINGLHTIDVRIFGEGVPLKLELENSQDQNIDFGVVRVKDESSKIVKVSNQSRKPITITFDVEDQLSELAKTYIHVTPSNEFQILPREIKDIEITFHPELRLHQFKKELFYKIVENQEKKKLLNLTALCHGVELKLMEDTIGFGVVVINSIKTKVIQLTNLGDIGTKFEWDFQFCKNYFSISPEKGFLPPHEDIFFTITFHPNLIDNDIHFSKVKCNIEGSNPLYINLLGKCIPQPKEQIQDLKFSTLVRTTTKQKVLVKNPISEQCRIKVSINCNKPNIKGYFTGKEILEIPPNGTSEYEITYNPLTMTANNEIPQIKDIQHEATLFFPLPDGNAILYNLYGQALLPNPLQTFDIVTKAKHSYMQIIPIRNWLKKTQRFSVNWVLDNQDSSIFISGANVIDVPGETTKEYKMNFFCLKQLSTNLTVYFKNTETFEYIHFKINLNIQPADIMEKIEMSAFIRETSIKLITIINPLNIPVQITKEMFTSDNDNITINPTSFKIPPNSEFGFEIIFRPLLVKEEQSKVILNSHELGQSVYQLILKGVPLSTIPRSLTMKTYLGFDTVQSFKFINYCKKQTTYTCRIDRLDFYIEQQQPTIIAPPSDSTDGNELSVNIKYEPSVLGESTAILIINSPEGGEYTCMLHGLSSAPQPKGPFKISGPKPPPIEFKNPFFEPCEFTIRIDNTSFVLNVKNPVKIDAKKNINFAIQYKPVAGNSSNGRLTIQAEKFDYPPWVFYLQGE</sequence>
<feature type="region of interest" description="Disordered" evidence="7">
    <location>
        <begin position="262"/>
        <end position="287"/>
    </location>
</feature>
<dbReference type="OMA" id="CTEKTMY"/>
<dbReference type="InterPro" id="IPR013783">
    <property type="entry name" value="Ig-like_fold"/>
</dbReference>
<feature type="coiled-coil region" evidence="6">
    <location>
        <begin position="475"/>
        <end position="502"/>
    </location>
</feature>
<feature type="region of interest" description="Disordered" evidence="7">
    <location>
        <begin position="1058"/>
        <end position="1079"/>
    </location>
</feature>
<evidence type="ECO:0000256" key="1">
    <source>
        <dbReference type="ARBA" id="ARBA00004138"/>
    </source>
</evidence>
<dbReference type="EMBL" id="GL984175">
    <property type="protein sequence ID" value="EGR29178.1"/>
    <property type="molecule type" value="Genomic_DNA"/>
</dbReference>
<evidence type="ECO:0000256" key="3">
    <source>
        <dbReference type="ARBA" id="ARBA00022490"/>
    </source>
</evidence>
<feature type="region of interest" description="Disordered" evidence="7">
    <location>
        <begin position="1563"/>
        <end position="1605"/>
    </location>
</feature>
<name>G0R020_ICHMU</name>
<evidence type="ECO:0000256" key="6">
    <source>
        <dbReference type="SAM" id="Coils"/>
    </source>
</evidence>
<organism evidence="10 11">
    <name type="scientific">Ichthyophthirius multifiliis</name>
    <name type="common">White spot disease agent</name>
    <name type="synonym">Ich</name>
    <dbReference type="NCBI Taxonomy" id="5932"/>
    <lineage>
        <taxon>Eukaryota</taxon>
        <taxon>Sar</taxon>
        <taxon>Alveolata</taxon>
        <taxon>Ciliophora</taxon>
        <taxon>Intramacronucleata</taxon>
        <taxon>Oligohymenophorea</taxon>
        <taxon>Hymenostomatida</taxon>
        <taxon>Ophryoglenina</taxon>
        <taxon>Ichthyophthirius</taxon>
    </lineage>
</organism>
<evidence type="ECO:0000256" key="2">
    <source>
        <dbReference type="ARBA" id="ARBA00004496"/>
    </source>
</evidence>
<keyword evidence="3" id="KW-0963">Cytoplasm</keyword>
<evidence type="ECO:0000256" key="4">
    <source>
        <dbReference type="ARBA" id="ARBA00023069"/>
    </source>
</evidence>
<dbReference type="eggNOG" id="ENOG502QQ4F">
    <property type="taxonomic scope" value="Eukaryota"/>
</dbReference>
<evidence type="ECO:0000259" key="9">
    <source>
        <dbReference type="Pfam" id="PF24507"/>
    </source>
</evidence>
<dbReference type="InterPro" id="IPR033305">
    <property type="entry name" value="Hydin-like"/>
</dbReference>
<dbReference type="Gene3D" id="3.40.50.300">
    <property type="entry name" value="P-loop containing nucleotide triphosphate hydrolases"/>
    <property type="match status" value="1"/>
</dbReference>
<feature type="compositionally biased region" description="Basic and acidic residues" evidence="7">
    <location>
        <begin position="1585"/>
        <end position="1601"/>
    </location>
</feature>
<dbReference type="InterPro" id="IPR053879">
    <property type="entry name" value="HYDIN_VesB_CFA65-like_Ig"/>
</dbReference>
<proteinExistence type="predicted"/>
<evidence type="ECO:0008006" key="12">
    <source>
        <dbReference type="Google" id="ProtNLM"/>
    </source>
</evidence>
<dbReference type="STRING" id="857967.G0R020"/>